<dbReference type="EMBL" id="SIRS01000003">
    <property type="protein sequence ID" value="TBN16368.1"/>
    <property type="molecule type" value="Genomic_DNA"/>
</dbReference>
<evidence type="ECO:0000313" key="6">
    <source>
        <dbReference type="Proteomes" id="UP000292372"/>
    </source>
</evidence>
<proteinExistence type="inferred from homology"/>
<accession>A0A4Q9FNY7</accession>
<dbReference type="PANTHER" id="PTHR33607:SF2">
    <property type="entry name" value="ENDONUCLEASE-1"/>
    <property type="match status" value="1"/>
</dbReference>
<dbReference type="SUPFAM" id="SSF54060">
    <property type="entry name" value="His-Me finger endonucleases"/>
    <property type="match status" value="1"/>
</dbReference>
<gene>
    <name evidence="5" type="ORF">EYD46_06910</name>
</gene>
<keyword evidence="6" id="KW-1185">Reference proteome</keyword>
<dbReference type="InterPro" id="IPR007346">
    <property type="entry name" value="Endonuclease-I"/>
</dbReference>
<organism evidence="5 6">
    <name type="scientific">Hyunsoonleella pacifica</name>
    <dbReference type="NCBI Taxonomy" id="1080224"/>
    <lineage>
        <taxon>Bacteria</taxon>
        <taxon>Pseudomonadati</taxon>
        <taxon>Bacteroidota</taxon>
        <taxon>Flavobacteriia</taxon>
        <taxon>Flavobacteriales</taxon>
        <taxon>Flavobacteriaceae</taxon>
    </lineage>
</organism>
<evidence type="ECO:0000256" key="3">
    <source>
        <dbReference type="ARBA" id="ARBA00022801"/>
    </source>
</evidence>
<comment type="similarity">
    <text evidence="1">Belongs to the EndA/NucM nuclease family.</text>
</comment>
<evidence type="ECO:0000256" key="4">
    <source>
        <dbReference type="SAM" id="SignalP"/>
    </source>
</evidence>
<dbReference type="InterPro" id="IPR044925">
    <property type="entry name" value="His-Me_finger_sf"/>
</dbReference>
<comment type="caution">
    <text evidence="5">The sequence shown here is derived from an EMBL/GenBank/DDBJ whole genome shotgun (WGS) entry which is preliminary data.</text>
</comment>
<evidence type="ECO:0000256" key="1">
    <source>
        <dbReference type="ARBA" id="ARBA00006429"/>
    </source>
</evidence>
<dbReference type="GO" id="GO:0016787">
    <property type="term" value="F:hydrolase activity"/>
    <property type="evidence" value="ECO:0007669"/>
    <property type="project" value="UniProtKB-KW"/>
</dbReference>
<dbReference type="GO" id="GO:0004518">
    <property type="term" value="F:nuclease activity"/>
    <property type="evidence" value="ECO:0007669"/>
    <property type="project" value="UniProtKB-KW"/>
</dbReference>
<dbReference type="Pfam" id="PF17963">
    <property type="entry name" value="Big_9"/>
    <property type="match status" value="3"/>
</dbReference>
<evidence type="ECO:0000313" key="5">
    <source>
        <dbReference type="EMBL" id="TBN16368.1"/>
    </source>
</evidence>
<dbReference type="OrthoDB" id="9805017at2"/>
<sequence length="546" mass="60438">MLILCHKYKTMKMKQILKFALFVCLISNCSSSDSVAPPVPKPVAFNDLYTTLQNREIVITDILSNDDNTEGTSLEINTTNTKGEVVNNNGVITFTPENNFIGTDSFIYTICETVQNNCSTATVFIEVERGVTSIAVEDNYTTIANKTLTIDDLTANDVLESNVTITSVDKIASTEGNISLEGNIVTYIPKTDFVGEDTFTYTICDDNDNCSSAPVIITVEEGINAVDDNYNASNTVAITITDLLSNDVIIAGTTILELDTNGTQGNAELQGDGSVIYVPQMGFTGVDTFTYTICDDDTQNSSCSTANVNITVAAGVNFNIPEALENYYSDVLFVEDATIMLEEIQDVTQMKHTTILTYGQRHNFLYDADEDLSNTANVILMYSGESRDEREWTSDSNSHTPQTFNTEHVYPRSLLAEGDMGPSFSDLHHLRSCDATVNSDRSNFPFVDGSGSYALINENTWYPGDDWKGDVARMILYLNVRYGETFNKVGTLELFLKWNREDPVSEFEEQRNTIIFSAQGNRNPFIDNPFLATLIWGGDAAENKWL</sequence>
<reference evidence="5 6" key="1">
    <citation type="journal article" date="2015" name="Int. J. Syst. Evol. Microbiol.">
        <title>Hyunsoonleella pacifica sp. nov., isolated from seawater of South Pacific Gyre.</title>
        <authorList>
            <person name="Gao X."/>
            <person name="Zhang Z."/>
            <person name="Dai X."/>
            <person name="Zhang X.H."/>
        </authorList>
    </citation>
    <scope>NUCLEOTIDE SEQUENCE [LARGE SCALE GENOMIC DNA]</scope>
    <source>
        <strain evidence="5 6">SW033</strain>
    </source>
</reference>
<keyword evidence="4" id="KW-0732">Signal</keyword>
<name>A0A4Q9FNY7_9FLAO</name>
<feature type="chain" id="PRO_5020735943" evidence="4">
    <location>
        <begin position="33"/>
        <end position="546"/>
    </location>
</feature>
<evidence type="ECO:0000256" key="2">
    <source>
        <dbReference type="ARBA" id="ARBA00022722"/>
    </source>
</evidence>
<keyword evidence="2" id="KW-0540">Nuclease</keyword>
<dbReference type="Proteomes" id="UP000292372">
    <property type="component" value="Unassembled WGS sequence"/>
</dbReference>
<keyword evidence="3" id="KW-0378">Hydrolase</keyword>
<dbReference type="AlphaFoldDB" id="A0A4Q9FNY7"/>
<dbReference type="Pfam" id="PF04231">
    <property type="entry name" value="Endonuclease_1"/>
    <property type="match status" value="1"/>
</dbReference>
<dbReference type="NCBIfam" id="NF012211">
    <property type="entry name" value="tand_rpt_95"/>
    <property type="match status" value="3"/>
</dbReference>
<dbReference type="PANTHER" id="PTHR33607">
    <property type="entry name" value="ENDONUCLEASE-1"/>
    <property type="match status" value="1"/>
</dbReference>
<dbReference type="Gene3D" id="2.60.40.3440">
    <property type="match status" value="3"/>
</dbReference>
<protein>
    <submittedName>
        <fullName evidence="5">Tandem-95 repeat protein</fullName>
    </submittedName>
</protein>
<feature type="signal peptide" evidence="4">
    <location>
        <begin position="1"/>
        <end position="32"/>
    </location>
</feature>